<feature type="region of interest" description="Disordered" evidence="2">
    <location>
        <begin position="53"/>
        <end position="90"/>
    </location>
</feature>
<dbReference type="EMBL" id="BAABME010000509">
    <property type="protein sequence ID" value="GAA0143362.1"/>
    <property type="molecule type" value="Genomic_DNA"/>
</dbReference>
<keyword evidence="4" id="KW-1185">Reference proteome</keyword>
<sequence length="319" mass="35044">MLMDRPCLFTRVAIVTKTKPRESLLSEAVLSSPPPTTTVPIPAINPFLTRMATTTPSASPHKNAKNAISSRKKVLAHDSSSEDSPSQEMQPIVGAKAHPASIVALDSSITISDQDIMKYINQAVNGAYVLARRSDHLAIDNSSLRHKAKGMEKAISFKTMLNRGLNEECKDLNSKLAQESRRVEELFKELAEERDAAKTWAVDKARLEAIGDDIQAEKEALQLRYVELERARAYDSIKALEALAQAKRDAETAFASMTVKAETDLPLGDSSIALFNKEKSWRPDWYRGLVLPLPEGTILLEEGGETPNLPVAEDTPANP</sequence>
<dbReference type="Proteomes" id="UP001454036">
    <property type="component" value="Unassembled WGS sequence"/>
</dbReference>
<protein>
    <submittedName>
        <fullName evidence="3">Uncharacterized protein</fullName>
    </submittedName>
</protein>
<evidence type="ECO:0000313" key="4">
    <source>
        <dbReference type="Proteomes" id="UP001454036"/>
    </source>
</evidence>
<proteinExistence type="predicted"/>
<keyword evidence="1" id="KW-0175">Coiled coil</keyword>
<organism evidence="3 4">
    <name type="scientific">Lithospermum erythrorhizon</name>
    <name type="common">Purple gromwell</name>
    <name type="synonym">Lithospermum officinale var. erythrorhizon</name>
    <dbReference type="NCBI Taxonomy" id="34254"/>
    <lineage>
        <taxon>Eukaryota</taxon>
        <taxon>Viridiplantae</taxon>
        <taxon>Streptophyta</taxon>
        <taxon>Embryophyta</taxon>
        <taxon>Tracheophyta</taxon>
        <taxon>Spermatophyta</taxon>
        <taxon>Magnoliopsida</taxon>
        <taxon>eudicotyledons</taxon>
        <taxon>Gunneridae</taxon>
        <taxon>Pentapetalae</taxon>
        <taxon>asterids</taxon>
        <taxon>lamiids</taxon>
        <taxon>Boraginales</taxon>
        <taxon>Boraginaceae</taxon>
        <taxon>Boraginoideae</taxon>
        <taxon>Lithospermeae</taxon>
        <taxon>Lithospermum</taxon>
    </lineage>
</organism>
<comment type="caution">
    <text evidence="3">The sequence shown here is derived from an EMBL/GenBank/DDBJ whole genome shotgun (WGS) entry which is preliminary data.</text>
</comment>
<reference evidence="3 4" key="1">
    <citation type="submission" date="2024-01" db="EMBL/GenBank/DDBJ databases">
        <title>The complete chloroplast genome sequence of Lithospermum erythrorhizon: insights into the phylogenetic relationship among Boraginaceae species and the maternal lineages of purple gromwells.</title>
        <authorList>
            <person name="Okada T."/>
            <person name="Watanabe K."/>
        </authorList>
    </citation>
    <scope>NUCLEOTIDE SEQUENCE [LARGE SCALE GENOMIC DNA]</scope>
</reference>
<gene>
    <name evidence="3" type="ORF">LIER_04062</name>
</gene>
<feature type="coiled-coil region" evidence="1">
    <location>
        <begin position="162"/>
        <end position="231"/>
    </location>
</feature>
<evidence type="ECO:0000256" key="2">
    <source>
        <dbReference type="SAM" id="MobiDB-lite"/>
    </source>
</evidence>
<evidence type="ECO:0000256" key="1">
    <source>
        <dbReference type="SAM" id="Coils"/>
    </source>
</evidence>
<name>A0AAV3NVG1_LITER</name>
<dbReference type="AlphaFoldDB" id="A0AAV3NVG1"/>
<evidence type="ECO:0000313" key="3">
    <source>
        <dbReference type="EMBL" id="GAA0143362.1"/>
    </source>
</evidence>
<accession>A0AAV3NVG1</accession>